<dbReference type="EMBL" id="CM039432">
    <property type="protein sequence ID" value="KAI4331833.1"/>
    <property type="molecule type" value="Genomic_DNA"/>
</dbReference>
<sequence length="73" mass="8179">MHLHVQDMLQCEEKLSLDCQLTLLLLRLIFGEKLVCYSIGVGYGVLQVAATSALSNGDTLPDAYLNLRKWELL</sequence>
<proteinExistence type="predicted"/>
<keyword evidence="2" id="KW-1185">Reference proteome</keyword>
<dbReference type="Proteomes" id="UP000828941">
    <property type="component" value="Chromosome 7"/>
</dbReference>
<evidence type="ECO:0000313" key="1">
    <source>
        <dbReference type="EMBL" id="KAI4331833.1"/>
    </source>
</evidence>
<name>A0ACB9N6Z3_BAUVA</name>
<organism evidence="1 2">
    <name type="scientific">Bauhinia variegata</name>
    <name type="common">Purple orchid tree</name>
    <name type="synonym">Phanera variegata</name>
    <dbReference type="NCBI Taxonomy" id="167791"/>
    <lineage>
        <taxon>Eukaryota</taxon>
        <taxon>Viridiplantae</taxon>
        <taxon>Streptophyta</taxon>
        <taxon>Embryophyta</taxon>
        <taxon>Tracheophyta</taxon>
        <taxon>Spermatophyta</taxon>
        <taxon>Magnoliopsida</taxon>
        <taxon>eudicotyledons</taxon>
        <taxon>Gunneridae</taxon>
        <taxon>Pentapetalae</taxon>
        <taxon>rosids</taxon>
        <taxon>fabids</taxon>
        <taxon>Fabales</taxon>
        <taxon>Fabaceae</taxon>
        <taxon>Cercidoideae</taxon>
        <taxon>Cercideae</taxon>
        <taxon>Bauhiniinae</taxon>
        <taxon>Bauhinia</taxon>
    </lineage>
</organism>
<reference evidence="1 2" key="1">
    <citation type="journal article" date="2022" name="DNA Res.">
        <title>Chromosomal-level genome assembly of the orchid tree Bauhinia variegata (Leguminosae; Cercidoideae) supports the allotetraploid origin hypothesis of Bauhinia.</title>
        <authorList>
            <person name="Zhong Y."/>
            <person name="Chen Y."/>
            <person name="Zheng D."/>
            <person name="Pang J."/>
            <person name="Liu Y."/>
            <person name="Luo S."/>
            <person name="Meng S."/>
            <person name="Qian L."/>
            <person name="Wei D."/>
            <person name="Dai S."/>
            <person name="Zhou R."/>
        </authorList>
    </citation>
    <scope>NUCLEOTIDE SEQUENCE [LARGE SCALE GENOMIC DNA]</scope>
    <source>
        <strain evidence="1">BV-YZ2020</strain>
    </source>
</reference>
<gene>
    <name evidence="1" type="ORF">L6164_016788</name>
</gene>
<accession>A0ACB9N6Z3</accession>
<comment type="caution">
    <text evidence="1">The sequence shown here is derived from an EMBL/GenBank/DDBJ whole genome shotgun (WGS) entry which is preliminary data.</text>
</comment>
<evidence type="ECO:0000313" key="2">
    <source>
        <dbReference type="Proteomes" id="UP000828941"/>
    </source>
</evidence>
<protein>
    <submittedName>
        <fullName evidence="1">Uncharacterized protein</fullName>
    </submittedName>
</protein>